<proteinExistence type="predicted"/>
<dbReference type="EMBL" id="WSZK01000036">
    <property type="protein sequence ID" value="MWG36556.1"/>
    <property type="molecule type" value="Genomic_DNA"/>
</dbReference>
<organism evidence="2 3">
    <name type="scientific">Halomarina oriensis</name>
    <dbReference type="NCBI Taxonomy" id="671145"/>
    <lineage>
        <taxon>Archaea</taxon>
        <taxon>Methanobacteriati</taxon>
        <taxon>Methanobacteriota</taxon>
        <taxon>Stenosarchaea group</taxon>
        <taxon>Halobacteria</taxon>
        <taxon>Halobacteriales</taxon>
        <taxon>Natronomonadaceae</taxon>
        <taxon>Halomarina</taxon>
    </lineage>
</organism>
<evidence type="ECO:0000256" key="1">
    <source>
        <dbReference type="SAM" id="MobiDB-lite"/>
    </source>
</evidence>
<dbReference type="AlphaFoldDB" id="A0A6B0GNQ3"/>
<protein>
    <submittedName>
        <fullName evidence="2">Uncharacterized protein</fullName>
    </submittedName>
</protein>
<reference evidence="2 3" key="1">
    <citation type="submission" date="2019-12" db="EMBL/GenBank/DDBJ databases">
        <title>Halocatena pleomorpha gen. nov. sp. nov., an extremely halophilic archaeon of family Halobacteriaceae isolated from saltpan soil.</title>
        <authorList>
            <person name="Pal Y."/>
            <person name="Verma A."/>
            <person name="Krishnamurthi S."/>
            <person name="Kumar P."/>
        </authorList>
    </citation>
    <scope>NUCLEOTIDE SEQUENCE [LARGE SCALE GENOMIC DNA]</scope>
    <source>
        <strain evidence="2 3">JCM 16495</strain>
    </source>
</reference>
<comment type="caution">
    <text evidence="2">The sequence shown here is derived from an EMBL/GenBank/DDBJ whole genome shotgun (WGS) entry which is preliminary data.</text>
</comment>
<name>A0A6B0GNQ3_9EURY</name>
<feature type="compositionally biased region" description="Basic and acidic residues" evidence="1">
    <location>
        <begin position="101"/>
        <end position="115"/>
    </location>
</feature>
<dbReference type="Proteomes" id="UP000451471">
    <property type="component" value="Unassembled WGS sequence"/>
</dbReference>
<sequence length="121" mass="14277">MSNGFHPAAMKGRMSSMSNTLFMAKLARMERGKKDRLLDRYHPNRDNIPWGELHDHWMRLWENPEAFEGAEFDQWRETPWLTIFQLGVLFGIDYEQAYPEGRNDEWPIPKDERHPGASGDD</sequence>
<accession>A0A6B0GNQ3</accession>
<gene>
    <name evidence="2" type="ORF">GQS65_19035</name>
</gene>
<evidence type="ECO:0000313" key="2">
    <source>
        <dbReference type="EMBL" id="MWG36556.1"/>
    </source>
</evidence>
<keyword evidence="3" id="KW-1185">Reference proteome</keyword>
<feature type="region of interest" description="Disordered" evidence="1">
    <location>
        <begin position="99"/>
        <end position="121"/>
    </location>
</feature>
<dbReference type="RefSeq" id="WP_158206209.1">
    <property type="nucleotide sequence ID" value="NZ_WSZK01000036.1"/>
</dbReference>
<evidence type="ECO:0000313" key="3">
    <source>
        <dbReference type="Proteomes" id="UP000451471"/>
    </source>
</evidence>